<dbReference type="EMBL" id="BSVB01000001">
    <property type="protein sequence ID" value="GMA94883.1"/>
    <property type="molecule type" value="Genomic_DNA"/>
</dbReference>
<gene>
    <name evidence="5" type="ORF">GCM10025881_17070</name>
</gene>
<protein>
    <recommendedName>
        <fullName evidence="4">Gfo/Idh/MocA-like oxidoreductase N-terminal domain-containing protein</fullName>
    </recommendedName>
</protein>
<dbReference type="Pfam" id="PF01408">
    <property type="entry name" value="GFO_IDH_MocA"/>
    <property type="match status" value="1"/>
</dbReference>
<dbReference type="Proteomes" id="UP001157034">
    <property type="component" value="Unassembled WGS sequence"/>
</dbReference>
<evidence type="ECO:0000256" key="2">
    <source>
        <dbReference type="ARBA" id="ARBA00023002"/>
    </source>
</evidence>
<dbReference type="InterPro" id="IPR000683">
    <property type="entry name" value="Gfo/Idh/MocA-like_OxRdtase_N"/>
</dbReference>
<dbReference type="SUPFAM" id="SSF51735">
    <property type="entry name" value="NAD(P)-binding Rossmann-fold domains"/>
    <property type="match status" value="1"/>
</dbReference>
<name>A0ABQ6K364_9MICO</name>
<sequence length="166" mass="17364">MSPFPSALPDPRVTPLRGGPVVRWGVLGPGRIAADFTDAVHAYTDQRVVAVGSRSAERARAFAEPRGIIRVHGDYEQLVSDPEVDVVYIATPHSEHRENALLAIAAGKHVLIEKPIAVTAAEARDIRDAAAAAGVFAGRPCGRATSRRPTCSCASSRTAGSASSAS</sequence>
<feature type="region of interest" description="Disordered" evidence="3">
    <location>
        <begin position="142"/>
        <end position="166"/>
    </location>
</feature>
<evidence type="ECO:0000259" key="4">
    <source>
        <dbReference type="Pfam" id="PF01408"/>
    </source>
</evidence>
<reference evidence="6" key="1">
    <citation type="journal article" date="2019" name="Int. J. Syst. Evol. Microbiol.">
        <title>The Global Catalogue of Microorganisms (GCM) 10K type strain sequencing project: providing services to taxonomists for standard genome sequencing and annotation.</title>
        <authorList>
            <consortium name="The Broad Institute Genomics Platform"/>
            <consortium name="The Broad Institute Genome Sequencing Center for Infectious Disease"/>
            <person name="Wu L."/>
            <person name="Ma J."/>
        </authorList>
    </citation>
    <scope>NUCLEOTIDE SEQUENCE [LARGE SCALE GENOMIC DNA]</scope>
    <source>
        <strain evidence="6">NBRC 108894</strain>
    </source>
</reference>
<proteinExistence type="inferred from homology"/>
<feature type="domain" description="Gfo/Idh/MocA-like oxidoreductase N-terminal" evidence="4">
    <location>
        <begin position="22"/>
        <end position="135"/>
    </location>
</feature>
<comment type="similarity">
    <text evidence="1">Belongs to the Gfo/Idh/MocA family.</text>
</comment>
<dbReference type="PANTHER" id="PTHR22604">
    <property type="entry name" value="OXIDOREDUCTASES"/>
    <property type="match status" value="1"/>
</dbReference>
<keyword evidence="6" id="KW-1185">Reference proteome</keyword>
<evidence type="ECO:0000313" key="5">
    <source>
        <dbReference type="EMBL" id="GMA94883.1"/>
    </source>
</evidence>
<keyword evidence="2" id="KW-0560">Oxidoreductase</keyword>
<evidence type="ECO:0000256" key="1">
    <source>
        <dbReference type="ARBA" id="ARBA00010928"/>
    </source>
</evidence>
<organism evidence="5 6">
    <name type="scientific">Pseudolysinimonas kribbensis</name>
    <dbReference type="NCBI Taxonomy" id="433641"/>
    <lineage>
        <taxon>Bacteria</taxon>
        <taxon>Bacillati</taxon>
        <taxon>Actinomycetota</taxon>
        <taxon>Actinomycetes</taxon>
        <taxon>Micrococcales</taxon>
        <taxon>Microbacteriaceae</taxon>
        <taxon>Pseudolysinimonas</taxon>
    </lineage>
</organism>
<dbReference type="InterPro" id="IPR036291">
    <property type="entry name" value="NAD(P)-bd_dom_sf"/>
</dbReference>
<comment type="caution">
    <text evidence="5">The sequence shown here is derived from an EMBL/GenBank/DDBJ whole genome shotgun (WGS) entry which is preliminary data.</text>
</comment>
<feature type="compositionally biased region" description="Low complexity" evidence="3">
    <location>
        <begin position="152"/>
        <end position="166"/>
    </location>
</feature>
<dbReference type="Gene3D" id="3.40.50.720">
    <property type="entry name" value="NAD(P)-binding Rossmann-like Domain"/>
    <property type="match status" value="1"/>
</dbReference>
<accession>A0ABQ6K364</accession>
<evidence type="ECO:0000313" key="6">
    <source>
        <dbReference type="Proteomes" id="UP001157034"/>
    </source>
</evidence>
<dbReference type="InterPro" id="IPR050984">
    <property type="entry name" value="Gfo/Idh/MocA_domain"/>
</dbReference>
<dbReference type="RefSeq" id="WP_284253757.1">
    <property type="nucleotide sequence ID" value="NZ_BSVB01000001.1"/>
</dbReference>
<dbReference type="PANTHER" id="PTHR22604:SF105">
    <property type="entry name" value="TRANS-1,2-DIHYDROBENZENE-1,2-DIOL DEHYDROGENASE"/>
    <property type="match status" value="1"/>
</dbReference>
<evidence type="ECO:0000256" key="3">
    <source>
        <dbReference type="SAM" id="MobiDB-lite"/>
    </source>
</evidence>